<sequence>MKSNTVKSTTTPIPTTTLPPPPIPFDWTPVIAALCSVFGVVALCWCCWRPGYLPWRLARLRNVPCINTPVCRLCRGRTRYCTCCEACMGDSTDTWDTASVLAQGGNYEQLNKHRSFRVGSDAIGPKVHVKPSFGSLGMAAMFIGGHHGSVGSDIFSPRHLNGVSNGVGYINDLGNMQIKNGRVHPSPVQQSLKQISPALSQSTYSDLSTNWLNLLTGDGGHLREQR</sequence>
<dbReference type="AlphaFoldDB" id="A0AAE0T500"/>
<keyword evidence="3" id="KW-1185">Reference proteome</keyword>
<keyword evidence="1" id="KW-0812">Transmembrane</keyword>
<accession>A0AAE0T500</accession>
<keyword evidence="1" id="KW-0472">Membrane</keyword>
<reference evidence="2" key="3">
    <citation type="submission" date="2023-05" db="EMBL/GenBank/DDBJ databases">
        <authorList>
            <person name="Smith C.H."/>
        </authorList>
    </citation>
    <scope>NUCLEOTIDE SEQUENCE</scope>
    <source>
        <strain evidence="2">CHS0354</strain>
        <tissue evidence="2">Mantle</tissue>
    </source>
</reference>
<dbReference type="Proteomes" id="UP001195483">
    <property type="component" value="Unassembled WGS sequence"/>
</dbReference>
<name>A0AAE0T500_9BIVA</name>
<protein>
    <submittedName>
        <fullName evidence="2">Uncharacterized protein</fullName>
    </submittedName>
</protein>
<evidence type="ECO:0000313" key="2">
    <source>
        <dbReference type="EMBL" id="KAK3603927.1"/>
    </source>
</evidence>
<reference evidence="2" key="2">
    <citation type="journal article" date="2021" name="Genome Biol. Evol.">
        <title>Developing a high-quality reference genome for a parasitic bivalve with doubly uniparental inheritance (Bivalvia: Unionida).</title>
        <authorList>
            <person name="Smith C.H."/>
        </authorList>
    </citation>
    <scope>NUCLEOTIDE SEQUENCE</scope>
    <source>
        <strain evidence="2">CHS0354</strain>
        <tissue evidence="2">Mantle</tissue>
    </source>
</reference>
<feature type="transmembrane region" description="Helical" evidence="1">
    <location>
        <begin position="27"/>
        <end position="48"/>
    </location>
</feature>
<reference evidence="2" key="1">
    <citation type="journal article" date="2021" name="Genome Biol. Evol.">
        <title>A High-Quality Reference Genome for a Parasitic Bivalve with Doubly Uniparental Inheritance (Bivalvia: Unionida).</title>
        <authorList>
            <person name="Smith C.H."/>
        </authorList>
    </citation>
    <scope>NUCLEOTIDE SEQUENCE</scope>
    <source>
        <strain evidence="2">CHS0354</strain>
    </source>
</reference>
<proteinExistence type="predicted"/>
<evidence type="ECO:0000313" key="3">
    <source>
        <dbReference type="Proteomes" id="UP001195483"/>
    </source>
</evidence>
<comment type="caution">
    <text evidence="2">The sequence shown here is derived from an EMBL/GenBank/DDBJ whole genome shotgun (WGS) entry which is preliminary data.</text>
</comment>
<organism evidence="2 3">
    <name type="scientific">Potamilus streckersoni</name>
    <dbReference type="NCBI Taxonomy" id="2493646"/>
    <lineage>
        <taxon>Eukaryota</taxon>
        <taxon>Metazoa</taxon>
        <taxon>Spiralia</taxon>
        <taxon>Lophotrochozoa</taxon>
        <taxon>Mollusca</taxon>
        <taxon>Bivalvia</taxon>
        <taxon>Autobranchia</taxon>
        <taxon>Heteroconchia</taxon>
        <taxon>Palaeoheterodonta</taxon>
        <taxon>Unionida</taxon>
        <taxon>Unionoidea</taxon>
        <taxon>Unionidae</taxon>
        <taxon>Ambleminae</taxon>
        <taxon>Lampsilini</taxon>
        <taxon>Potamilus</taxon>
    </lineage>
</organism>
<keyword evidence="1" id="KW-1133">Transmembrane helix</keyword>
<gene>
    <name evidence="2" type="ORF">CHS0354_042936</name>
</gene>
<evidence type="ECO:0000256" key="1">
    <source>
        <dbReference type="SAM" id="Phobius"/>
    </source>
</evidence>
<dbReference type="EMBL" id="JAEAOA010002358">
    <property type="protein sequence ID" value="KAK3603927.1"/>
    <property type="molecule type" value="Genomic_DNA"/>
</dbReference>